<accession>A0A2P2QEM4</accession>
<proteinExistence type="predicted"/>
<organism evidence="1">
    <name type="scientific">Rhizophora mucronata</name>
    <name type="common">Asiatic mangrove</name>
    <dbReference type="NCBI Taxonomy" id="61149"/>
    <lineage>
        <taxon>Eukaryota</taxon>
        <taxon>Viridiplantae</taxon>
        <taxon>Streptophyta</taxon>
        <taxon>Embryophyta</taxon>
        <taxon>Tracheophyta</taxon>
        <taxon>Spermatophyta</taxon>
        <taxon>Magnoliopsida</taxon>
        <taxon>eudicotyledons</taxon>
        <taxon>Gunneridae</taxon>
        <taxon>Pentapetalae</taxon>
        <taxon>rosids</taxon>
        <taxon>fabids</taxon>
        <taxon>Malpighiales</taxon>
        <taxon>Rhizophoraceae</taxon>
        <taxon>Rhizophora</taxon>
    </lineage>
</organism>
<evidence type="ECO:0000313" key="1">
    <source>
        <dbReference type="EMBL" id="MBX65396.1"/>
    </source>
</evidence>
<reference evidence="1" key="1">
    <citation type="submission" date="2018-02" db="EMBL/GenBank/DDBJ databases">
        <title>Rhizophora mucronata_Transcriptome.</title>
        <authorList>
            <person name="Meera S.P."/>
            <person name="Sreeshan A."/>
            <person name="Augustine A."/>
        </authorList>
    </citation>
    <scope>NUCLEOTIDE SEQUENCE</scope>
    <source>
        <tissue evidence="1">Leaf</tissue>
    </source>
</reference>
<name>A0A2P2QEM4_RHIMU</name>
<sequence length="24" mass="2888">MIFQKIIIFSLSLTWRGPFPHLIE</sequence>
<protein>
    <submittedName>
        <fullName evidence="1">Uncharacterized protein</fullName>
    </submittedName>
</protein>
<dbReference type="AlphaFoldDB" id="A0A2P2QEM4"/>
<dbReference type="EMBL" id="GGEC01084912">
    <property type="protein sequence ID" value="MBX65396.1"/>
    <property type="molecule type" value="Transcribed_RNA"/>
</dbReference>